<dbReference type="OrthoDB" id="1913204at2759"/>
<keyword evidence="2" id="KW-1185">Reference proteome</keyword>
<dbReference type="EMBL" id="VEPZ02001737">
    <property type="protein sequence ID" value="KAE8659312.1"/>
    <property type="molecule type" value="Genomic_DNA"/>
</dbReference>
<evidence type="ECO:0000313" key="1">
    <source>
        <dbReference type="EMBL" id="KAE8659312.1"/>
    </source>
</evidence>
<dbReference type="PANTHER" id="PTHR33385">
    <property type="entry name" value="PROTEIN XRI1"/>
    <property type="match status" value="1"/>
</dbReference>
<dbReference type="GO" id="GO:0007140">
    <property type="term" value="P:male meiotic nuclear division"/>
    <property type="evidence" value="ECO:0007669"/>
    <property type="project" value="InterPro"/>
</dbReference>
<protein>
    <submittedName>
        <fullName evidence="1">Protein XRI1</fullName>
    </submittedName>
</protein>
<sequence>MDCNNEEEPWNWRGENYGTQKNYIFDASQGACAQVTLNEEDLSYMFDEATPVKECGNLPHYVNDNMSKEPEEKREASSQAKRRRMLQFDTHVIDSSLVCEEMPSAFLKSRERDDSTEEALLGPCTSQWIAGFSEDASASSYEGLDQSCEGWLAEYFNDAEMLLCSDDMNPSGASDVQIDISELCNAQPESQVDAAQKQAIQTPRNVVYKGRKSFIHAAPKIASCVAYPFDFIKPCGFHGDVTLKDINQRIGTPPPSKSEQSNEDLAAAFPTSAFSGKPVVGKTKIRTEGGKGSITIMRTKG</sequence>
<gene>
    <name evidence="1" type="ORF">F3Y22_tig00116962pilonHSYRG00038</name>
</gene>
<evidence type="ECO:0000313" key="2">
    <source>
        <dbReference type="Proteomes" id="UP000436088"/>
    </source>
</evidence>
<dbReference type="Proteomes" id="UP000436088">
    <property type="component" value="Unassembled WGS sequence"/>
</dbReference>
<organism evidence="1 2">
    <name type="scientific">Hibiscus syriacus</name>
    <name type="common">Rose of Sharon</name>
    <dbReference type="NCBI Taxonomy" id="106335"/>
    <lineage>
        <taxon>Eukaryota</taxon>
        <taxon>Viridiplantae</taxon>
        <taxon>Streptophyta</taxon>
        <taxon>Embryophyta</taxon>
        <taxon>Tracheophyta</taxon>
        <taxon>Spermatophyta</taxon>
        <taxon>Magnoliopsida</taxon>
        <taxon>eudicotyledons</taxon>
        <taxon>Gunneridae</taxon>
        <taxon>Pentapetalae</taxon>
        <taxon>rosids</taxon>
        <taxon>malvids</taxon>
        <taxon>Malvales</taxon>
        <taxon>Malvaceae</taxon>
        <taxon>Malvoideae</taxon>
        <taxon>Hibiscus</taxon>
    </lineage>
</organism>
<accession>A0A6A2WIU9</accession>
<dbReference type="InterPro" id="IPR039933">
    <property type="entry name" value="XRI1"/>
</dbReference>
<proteinExistence type="predicted"/>
<name>A0A6A2WIU9_HIBSY</name>
<dbReference type="PANTHER" id="PTHR33385:SF4">
    <property type="entry name" value="PROTEIN XRI1"/>
    <property type="match status" value="1"/>
</dbReference>
<dbReference type="AlphaFoldDB" id="A0A6A2WIU9"/>
<comment type="caution">
    <text evidence="1">The sequence shown here is derived from an EMBL/GenBank/DDBJ whole genome shotgun (WGS) entry which is preliminary data.</text>
</comment>
<reference evidence="1" key="1">
    <citation type="submission" date="2019-09" db="EMBL/GenBank/DDBJ databases">
        <title>Draft genome information of white flower Hibiscus syriacus.</title>
        <authorList>
            <person name="Kim Y.-M."/>
        </authorList>
    </citation>
    <scope>NUCLEOTIDE SEQUENCE [LARGE SCALE GENOMIC DNA]</scope>
    <source>
        <strain evidence="1">YM2019G1</strain>
    </source>
</reference>
<dbReference type="GO" id="GO:0007143">
    <property type="term" value="P:female meiotic nuclear division"/>
    <property type="evidence" value="ECO:0007669"/>
    <property type="project" value="InterPro"/>
</dbReference>